<keyword evidence="19" id="KW-0812">Transmembrane</keyword>
<evidence type="ECO:0000256" key="18">
    <source>
        <dbReference type="ARBA" id="ARBA00030800"/>
    </source>
</evidence>
<dbReference type="PANTHER" id="PTHR24421">
    <property type="entry name" value="NITRATE/NITRITE SENSOR PROTEIN NARX-RELATED"/>
    <property type="match status" value="1"/>
</dbReference>
<keyword evidence="6" id="KW-0004">4Fe-4S</keyword>
<evidence type="ECO:0000256" key="8">
    <source>
        <dbReference type="ARBA" id="ARBA00022553"/>
    </source>
</evidence>
<dbReference type="InterPro" id="IPR003594">
    <property type="entry name" value="HATPase_dom"/>
</dbReference>
<dbReference type="Gene3D" id="3.30.565.10">
    <property type="entry name" value="Histidine kinase-like ATPase, C-terminal domain"/>
    <property type="match status" value="1"/>
</dbReference>
<evidence type="ECO:0000256" key="11">
    <source>
        <dbReference type="ARBA" id="ARBA00022741"/>
    </source>
</evidence>
<evidence type="ECO:0000256" key="3">
    <source>
        <dbReference type="ARBA" id="ARBA00004496"/>
    </source>
</evidence>
<evidence type="ECO:0000313" key="22">
    <source>
        <dbReference type="Proteomes" id="UP001500433"/>
    </source>
</evidence>
<evidence type="ECO:0000256" key="16">
    <source>
        <dbReference type="ARBA" id="ARBA00023014"/>
    </source>
</evidence>
<keyword evidence="13" id="KW-0067">ATP-binding</keyword>
<dbReference type="Pfam" id="PF07730">
    <property type="entry name" value="HisKA_3"/>
    <property type="match status" value="1"/>
</dbReference>
<comment type="caution">
    <text evidence="21">The sequence shown here is derived from an EMBL/GenBank/DDBJ whole genome shotgun (WGS) entry which is preliminary data.</text>
</comment>
<dbReference type="InterPro" id="IPR036890">
    <property type="entry name" value="HATPase_C_sf"/>
</dbReference>
<evidence type="ECO:0000256" key="10">
    <source>
        <dbReference type="ARBA" id="ARBA00022723"/>
    </source>
</evidence>
<feature type="transmembrane region" description="Helical" evidence="19">
    <location>
        <begin position="349"/>
        <end position="367"/>
    </location>
</feature>
<evidence type="ECO:0000256" key="7">
    <source>
        <dbReference type="ARBA" id="ARBA00022490"/>
    </source>
</evidence>
<dbReference type="SUPFAM" id="SSF48452">
    <property type="entry name" value="TPR-like"/>
    <property type="match status" value="1"/>
</dbReference>
<keyword evidence="8" id="KW-0597">Phosphoprotein</keyword>
<dbReference type="EC" id="2.7.13.3" evidence="4"/>
<evidence type="ECO:0000256" key="9">
    <source>
        <dbReference type="ARBA" id="ARBA00022679"/>
    </source>
</evidence>
<evidence type="ECO:0000256" key="14">
    <source>
        <dbReference type="ARBA" id="ARBA00023004"/>
    </source>
</evidence>
<dbReference type="InterPro" id="IPR050482">
    <property type="entry name" value="Sensor_HK_TwoCompSys"/>
</dbReference>
<dbReference type="InterPro" id="IPR019734">
    <property type="entry name" value="TPR_rpt"/>
</dbReference>
<comment type="function">
    <text evidence="17">Member of the two-component regulatory system NreB/NreC involved in the control of dissimilatory nitrate/nitrite reduction in response to oxygen. NreB functions as a direct oxygen sensor histidine kinase which is autophosphorylated, in the absence of oxygen, probably at the conserved histidine residue, and transfers its phosphate group probably to a conserved aspartate residue of NreC. NreB/NreC activates the expression of the nitrate (narGHJI) and nitrite (nir) reductase operons, as well as the putative nitrate transporter gene narT.</text>
</comment>
<evidence type="ECO:0000256" key="2">
    <source>
        <dbReference type="ARBA" id="ARBA00001966"/>
    </source>
</evidence>
<keyword evidence="11" id="KW-0547">Nucleotide-binding</keyword>
<keyword evidence="12" id="KW-0418">Kinase</keyword>
<dbReference type="PRINTS" id="PR00344">
    <property type="entry name" value="BCTRLSENSOR"/>
</dbReference>
<dbReference type="PANTHER" id="PTHR24421:SF10">
    <property type="entry name" value="NITRATE_NITRITE SENSOR PROTEIN NARQ"/>
    <property type="match status" value="1"/>
</dbReference>
<keyword evidence="9" id="KW-0808">Transferase</keyword>
<keyword evidence="16" id="KW-0411">Iron-sulfur</keyword>
<evidence type="ECO:0000256" key="17">
    <source>
        <dbReference type="ARBA" id="ARBA00024827"/>
    </source>
</evidence>
<sequence length="603" mass="70279">MSFCNAQQNDSIYYYLNKNITTAYLEKKIKTSNNSEQQDWLYLLLYLKTEQKDSIIKLIRKVENRDSLSTRNIASLSYLKGLYFKKVDNDSLRFSNFQTAYITANKIKDIPTILYSLEQLSQTYDYNENNYYNKFYLDLLYEKTKLYNLEEFRIKYHFLLGNYYLFREKETKALFNYKKALTFKFKTKDSVLIPTIYNNIGSLYTDIIEKPDSALFYFDKQSLFFKNHPKFSSPNSRFLNFINKGSAYNKLNKNKEAKFYYKKADSIKLDIYQLSNKSYIKENLAKINYKTKNYKKAYEYLQKFNELSDSLNQEEHQKSITRIKEKFDNQGLRLKNLEIESKRKQNRNLLFGALAFILFGSITAFLIQKNTRKKQKLAEQEKALETQKLATVLKEQELVNIDAMIEGQEKERQRIANDLHDDLGGLMATVKLHFNALKDKQTPELFDKTTTLLDEAYQKIRSIAHTKNSGVIAKQGLLKAVQNMADKISVSNKITVAIIDHGLENRLENSLELTIFRIIQELITNVIKHAEATEATIHLTNHDDSLNIMIEDNGKGFNPSQITTKNKGMGISSIDKRVEHLNGNMTIESEINKGTTIIIDIPI</sequence>
<dbReference type="Proteomes" id="UP001500433">
    <property type="component" value="Unassembled WGS sequence"/>
</dbReference>
<dbReference type="SMART" id="SM00387">
    <property type="entry name" value="HATPase_c"/>
    <property type="match status" value="1"/>
</dbReference>
<dbReference type="PROSITE" id="PS50109">
    <property type="entry name" value="HIS_KIN"/>
    <property type="match status" value="1"/>
</dbReference>
<keyword evidence="7" id="KW-0963">Cytoplasm</keyword>
<dbReference type="Gene3D" id="1.25.40.10">
    <property type="entry name" value="Tetratricopeptide repeat domain"/>
    <property type="match status" value="1"/>
</dbReference>
<dbReference type="InterPro" id="IPR005467">
    <property type="entry name" value="His_kinase_dom"/>
</dbReference>
<dbReference type="EMBL" id="BAABJH010000005">
    <property type="protein sequence ID" value="GAA4896860.1"/>
    <property type="molecule type" value="Genomic_DNA"/>
</dbReference>
<comment type="catalytic activity">
    <reaction evidence="1">
        <text>ATP + protein L-histidine = ADP + protein N-phospho-L-histidine.</text>
        <dbReference type="EC" id="2.7.13.3"/>
    </reaction>
</comment>
<keyword evidence="19" id="KW-1133">Transmembrane helix</keyword>
<dbReference type="InterPro" id="IPR011712">
    <property type="entry name" value="Sig_transdc_His_kin_sub3_dim/P"/>
</dbReference>
<reference evidence="22" key="1">
    <citation type="journal article" date="2019" name="Int. J. Syst. Evol. Microbiol.">
        <title>The Global Catalogue of Microorganisms (GCM) 10K type strain sequencing project: providing services to taxonomists for standard genome sequencing and annotation.</title>
        <authorList>
            <consortium name="The Broad Institute Genomics Platform"/>
            <consortium name="The Broad Institute Genome Sequencing Center for Infectious Disease"/>
            <person name="Wu L."/>
            <person name="Ma J."/>
        </authorList>
    </citation>
    <scope>NUCLEOTIDE SEQUENCE [LARGE SCALE GENOMIC DNA]</scope>
    <source>
        <strain evidence="22">JCM 18274</strain>
    </source>
</reference>
<keyword evidence="22" id="KW-1185">Reference proteome</keyword>
<dbReference type="Pfam" id="PF13181">
    <property type="entry name" value="TPR_8"/>
    <property type="match status" value="1"/>
</dbReference>
<keyword evidence="15" id="KW-0902">Two-component regulatory system</keyword>
<dbReference type="Gene3D" id="1.20.5.1930">
    <property type="match status" value="1"/>
</dbReference>
<evidence type="ECO:0000259" key="20">
    <source>
        <dbReference type="PROSITE" id="PS50109"/>
    </source>
</evidence>
<dbReference type="InterPro" id="IPR011990">
    <property type="entry name" value="TPR-like_helical_dom_sf"/>
</dbReference>
<dbReference type="CDD" id="cd16917">
    <property type="entry name" value="HATPase_UhpB-NarQ-NarX-like"/>
    <property type="match status" value="1"/>
</dbReference>
<accession>A0ABP9F9W3</accession>
<gene>
    <name evidence="21" type="ORF">GCM10023311_22010</name>
</gene>
<evidence type="ECO:0000256" key="5">
    <source>
        <dbReference type="ARBA" id="ARBA00017322"/>
    </source>
</evidence>
<organism evidence="21 22">
    <name type="scientific">Flaviramulus aquimarinus</name>
    <dbReference type="NCBI Taxonomy" id="1170456"/>
    <lineage>
        <taxon>Bacteria</taxon>
        <taxon>Pseudomonadati</taxon>
        <taxon>Bacteroidota</taxon>
        <taxon>Flavobacteriia</taxon>
        <taxon>Flavobacteriales</taxon>
        <taxon>Flavobacteriaceae</taxon>
        <taxon>Flaviramulus</taxon>
    </lineage>
</organism>
<keyword evidence="14" id="KW-0408">Iron</keyword>
<evidence type="ECO:0000256" key="15">
    <source>
        <dbReference type="ARBA" id="ARBA00023012"/>
    </source>
</evidence>
<comment type="subcellular location">
    <subcellularLocation>
        <location evidence="3">Cytoplasm</location>
    </subcellularLocation>
</comment>
<evidence type="ECO:0000256" key="1">
    <source>
        <dbReference type="ARBA" id="ARBA00000085"/>
    </source>
</evidence>
<evidence type="ECO:0000256" key="13">
    <source>
        <dbReference type="ARBA" id="ARBA00022840"/>
    </source>
</evidence>
<protein>
    <recommendedName>
        <fullName evidence="5">Oxygen sensor histidine kinase NreB</fullName>
        <ecNumber evidence="4">2.7.13.3</ecNumber>
    </recommendedName>
    <alternativeName>
        <fullName evidence="18">Nitrogen regulation protein B</fullName>
    </alternativeName>
</protein>
<dbReference type="InterPro" id="IPR004358">
    <property type="entry name" value="Sig_transdc_His_kin-like_C"/>
</dbReference>
<dbReference type="SUPFAM" id="SSF55874">
    <property type="entry name" value="ATPase domain of HSP90 chaperone/DNA topoisomerase II/histidine kinase"/>
    <property type="match status" value="1"/>
</dbReference>
<evidence type="ECO:0000256" key="19">
    <source>
        <dbReference type="SAM" id="Phobius"/>
    </source>
</evidence>
<evidence type="ECO:0000256" key="12">
    <source>
        <dbReference type="ARBA" id="ARBA00022777"/>
    </source>
</evidence>
<keyword evidence="10" id="KW-0479">Metal-binding</keyword>
<name>A0ABP9F9W3_9FLAO</name>
<feature type="domain" description="Histidine kinase" evidence="20">
    <location>
        <begin position="414"/>
        <end position="603"/>
    </location>
</feature>
<evidence type="ECO:0000256" key="6">
    <source>
        <dbReference type="ARBA" id="ARBA00022485"/>
    </source>
</evidence>
<dbReference type="Pfam" id="PF02518">
    <property type="entry name" value="HATPase_c"/>
    <property type="match status" value="1"/>
</dbReference>
<comment type="cofactor">
    <cofactor evidence="2">
        <name>[4Fe-4S] cluster</name>
        <dbReference type="ChEBI" id="CHEBI:49883"/>
    </cofactor>
</comment>
<proteinExistence type="predicted"/>
<evidence type="ECO:0000313" key="21">
    <source>
        <dbReference type="EMBL" id="GAA4896860.1"/>
    </source>
</evidence>
<evidence type="ECO:0000256" key="4">
    <source>
        <dbReference type="ARBA" id="ARBA00012438"/>
    </source>
</evidence>
<keyword evidence="19" id="KW-0472">Membrane</keyword>
<dbReference type="RefSeq" id="WP_345274205.1">
    <property type="nucleotide sequence ID" value="NZ_BAABJH010000005.1"/>
</dbReference>